<gene>
    <name evidence="4" type="ORF">ISF6_5223</name>
</gene>
<dbReference type="PANTHER" id="PTHR46401:SF2">
    <property type="entry name" value="GLYCOSYLTRANSFERASE WBBK-RELATED"/>
    <property type="match status" value="1"/>
</dbReference>
<comment type="caution">
    <text evidence="4">The sequence shown here is derived from an EMBL/GenBank/DDBJ whole genome shotgun (WGS) entry which is preliminary data.</text>
</comment>
<sequence length="438" mass="48372">MRVLLDGYNMGLRHGTGVATYGRGLSRALKLRGHDVDVVYGGRSVRAVEPLIREVSFFDAAAEPPLRGGAQRLAWWASSAGTALGCQADEVPVSGAVVWESRRPAMPAFDRLWNCTKLFRRALLLHHWSGQFARLRNPDADVAHWTYPLPVEHASAANIYTLHDLVPLRLPHTTLDDKRRYFRLCKRIAARADHIVTVSEWSRQDIIRLLGVSPDRVTNTYQTVDFPREYLVRPDDEVAREVDGTYGLDYKGYFLFFGAVEPKKNLGRLVEAYLASGVATPLVVVGAPGWGTEDELRHLESLTKLRGGGSRRVLRMDYLPQSSLVTLIRGARATIFPSLYEGFGLPVVESMLLGTAVLTSNTSCLPEIAGDAALLVDPYSTADLARSLRALDADADLRQHLESAGRRRAESFGAAAHAQRIDGVYRNLGVRTRMTAAA</sequence>
<dbReference type="AlphaFoldDB" id="A0A0K8P924"/>
<dbReference type="SUPFAM" id="SSF53756">
    <property type="entry name" value="UDP-Glycosyltransferase/glycogen phosphorylase"/>
    <property type="match status" value="1"/>
</dbReference>
<proteinExistence type="predicted"/>
<dbReference type="GO" id="GO:0009103">
    <property type="term" value="P:lipopolysaccharide biosynthetic process"/>
    <property type="evidence" value="ECO:0007669"/>
    <property type="project" value="TreeGrafter"/>
</dbReference>
<evidence type="ECO:0000313" key="5">
    <source>
        <dbReference type="Proteomes" id="UP000037660"/>
    </source>
</evidence>
<organism evidence="4 5">
    <name type="scientific">Piscinibacter sakaiensis</name>
    <name type="common">Ideonella sakaiensis</name>
    <dbReference type="NCBI Taxonomy" id="1547922"/>
    <lineage>
        <taxon>Bacteria</taxon>
        <taxon>Pseudomonadati</taxon>
        <taxon>Pseudomonadota</taxon>
        <taxon>Betaproteobacteria</taxon>
        <taxon>Burkholderiales</taxon>
        <taxon>Sphaerotilaceae</taxon>
        <taxon>Piscinibacter</taxon>
    </lineage>
</organism>
<keyword evidence="5" id="KW-1185">Reference proteome</keyword>
<dbReference type="Proteomes" id="UP000037660">
    <property type="component" value="Unassembled WGS sequence"/>
</dbReference>
<dbReference type="CDD" id="cd03809">
    <property type="entry name" value="GT4_MtfB-like"/>
    <property type="match status" value="1"/>
</dbReference>
<dbReference type="InterPro" id="IPR001296">
    <property type="entry name" value="Glyco_trans_1"/>
</dbReference>
<name>A0A0K8P924_PISS1</name>
<feature type="domain" description="Glycosyl transferase family 1" evidence="2">
    <location>
        <begin position="252"/>
        <end position="408"/>
    </location>
</feature>
<dbReference type="GO" id="GO:0016757">
    <property type="term" value="F:glycosyltransferase activity"/>
    <property type="evidence" value="ECO:0007669"/>
    <property type="project" value="InterPro"/>
</dbReference>
<keyword evidence="1 4" id="KW-0808">Transferase</keyword>
<dbReference type="EMBL" id="BBYR01000083">
    <property type="protein sequence ID" value="GAP38670.1"/>
    <property type="molecule type" value="Genomic_DNA"/>
</dbReference>
<evidence type="ECO:0000313" key="4">
    <source>
        <dbReference type="EMBL" id="GAP38670.1"/>
    </source>
</evidence>
<reference evidence="5" key="1">
    <citation type="submission" date="2015-07" db="EMBL/GenBank/DDBJ databases">
        <title>Discovery of a poly(ethylene terephthalate assimilation.</title>
        <authorList>
            <person name="Yoshida S."/>
            <person name="Hiraga K."/>
            <person name="Takehana T."/>
            <person name="Taniguchi I."/>
            <person name="Yamaji H."/>
            <person name="Maeda Y."/>
            <person name="Toyohara K."/>
            <person name="Miyamoto K."/>
            <person name="Kimura Y."/>
            <person name="Oda K."/>
        </authorList>
    </citation>
    <scope>NUCLEOTIDE SEQUENCE [LARGE SCALE GENOMIC DNA]</scope>
    <source>
        <strain evidence="5">NBRC 110686 / TISTR 2288 / 201-F6</strain>
    </source>
</reference>
<evidence type="ECO:0000259" key="2">
    <source>
        <dbReference type="Pfam" id="PF00534"/>
    </source>
</evidence>
<dbReference type="PANTHER" id="PTHR46401">
    <property type="entry name" value="GLYCOSYLTRANSFERASE WBBK-RELATED"/>
    <property type="match status" value="1"/>
</dbReference>
<dbReference type="Pfam" id="PF00534">
    <property type="entry name" value="Glycos_transf_1"/>
    <property type="match status" value="1"/>
</dbReference>
<dbReference type="Pfam" id="PF13439">
    <property type="entry name" value="Glyco_transf_4"/>
    <property type="match status" value="1"/>
</dbReference>
<evidence type="ECO:0000259" key="3">
    <source>
        <dbReference type="Pfam" id="PF13439"/>
    </source>
</evidence>
<protein>
    <submittedName>
        <fullName evidence="4">Glycosyltransferase</fullName>
    </submittedName>
</protein>
<accession>A0A0K8P924</accession>
<dbReference type="InterPro" id="IPR028098">
    <property type="entry name" value="Glyco_trans_4-like_N"/>
</dbReference>
<evidence type="ECO:0000256" key="1">
    <source>
        <dbReference type="ARBA" id="ARBA00022679"/>
    </source>
</evidence>
<dbReference type="Gene3D" id="3.40.50.2000">
    <property type="entry name" value="Glycogen Phosphorylase B"/>
    <property type="match status" value="2"/>
</dbReference>
<feature type="domain" description="Glycosyltransferase subfamily 4-like N-terminal" evidence="3">
    <location>
        <begin position="17"/>
        <end position="223"/>
    </location>
</feature>
<dbReference type="RefSeq" id="WP_231638264.1">
    <property type="nucleotide sequence ID" value="NZ_BBYR01000083.1"/>
</dbReference>
<dbReference type="STRING" id="1547922.ISF6_5223"/>
<reference evidence="4 5" key="2">
    <citation type="journal article" date="2016" name="Science">
        <title>A bacterium that degrades and assimilates poly(ethylene terephthalate).</title>
        <authorList>
            <person name="Yoshida S."/>
            <person name="Hiraga K."/>
            <person name="Takehana T."/>
            <person name="Taniguchi I."/>
            <person name="Yamaji H."/>
            <person name="Maeda Y."/>
            <person name="Toyohara K."/>
            <person name="Miyamoto K."/>
            <person name="Kimura Y."/>
            <person name="Oda K."/>
        </authorList>
    </citation>
    <scope>NUCLEOTIDE SEQUENCE [LARGE SCALE GENOMIC DNA]</scope>
    <source>
        <strain evidence="5">NBRC 110686 / TISTR 2288 / 201-F6</strain>
    </source>
</reference>